<name>A0A223FMJ6_9POXV</name>
<gene>
    <name evidence="1" type="ORF">Murmansk-016</name>
</gene>
<proteinExistence type="predicted"/>
<reference evidence="1" key="1">
    <citation type="journal article" date="2017" name="Virus Genes">
        <title>Two novel poxviruses with unusual genome rearrangements: NY_014 and Murmansk.</title>
        <authorList>
            <person name="Smithson C."/>
            <person name="Meyer H."/>
            <person name="Gigante C.M."/>
            <person name="Gao J."/>
            <person name="Zhao H."/>
            <person name="Batra D."/>
            <person name="Damon I."/>
            <person name="Upton C."/>
            <person name="Li Y."/>
        </authorList>
    </citation>
    <scope>NUCLEOTIDE SEQUENCE [LARGE SCALE GENOMIC DNA]</scope>
    <source>
        <strain evidence="1">LEIV-11411</strain>
    </source>
</reference>
<evidence type="ECO:0000313" key="2">
    <source>
        <dbReference type="Proteomes" id="UP000217350"/>
    </source>
</evidence>
<evidence type="ECO:0000313" key="1">
    <source>
        <dbReference type="EMBL" id="AST09211.1"/>
    </source>
</evidence>
<dbReference type="Proteomes" id="UP000217350">
    <property type="component" value="Segment"/>
</dbReference>
<accession>A0A223FMJ6</accession>
<dbReference type="InterPro" id="IPR008791">
    <property type="entry name" value="Orthopox_IL18-bd"/>
</dbReference>
<dbReference type="Pfam" id="PF05566">
    <property type="entry name" value="Pox_vIL-18BP"/>
    <property type="match status" value="1"/>
</dbReference>
<dbReference type="Gene3D" id="2.60.40.10">
    <property type="entry name" value="Immunoglobulins"/>
    <property type="match status" value="1"/>
</dbReference>
<dbReference type="OrthoDB" id="21983at10239"/>
<evidence type="ECO:0008006" key="3">
    <source>
        <dbReference type="Google" id="ProtNLM"/>
    </source>
</evidence>
<sequence length="119" mass="13578">MKQLSIILILSCIHTAISNNCPNIQIERTPTGFVCNACQLFPAFDILYWLGKNNNGTNKFISRLGEGIHEEKTIYNSRNMTTFLTITNENKFLDTEFTCVFSSPAMVSKKNIFIKDYKV</sequence>
<keyword evidence="2" id="KW-1185">Reference proteome</keyword>
<organism evidence="1">
    <name type="scientific">Murmansk poxvirus</name>
    <dbReference type="NCBI Taxonomy" id="2025359"/>
    <lineage>
        <taxon>Viruses</taxon>
        <taxon>Varidnaviria</taxon>
        <taxon>Bamfordvirae</taxon>
        <taxon>Nucleocytoviricota</taxon>
        <taxon>Pokkesviricetes</taxon>
        <taxon>Chitovirales</taxon>
        <taxon>Poxviridae</taxon>
        <taxon>Chordopoxvirinae</taxon>
        <taxon>Centapoxvirus</taxon>
        <taxon>Centapoxvirus microtuspox</taxon>
        <taxon>Murmansk microtuspox virus</taxon>
    </lineage>
</organism>
<dbReference type="InterPro" id="IPR013783">
    <property type="entry name" value="Ig-like_fold"/>
</dbReference>
<dbReference type="EMBL" id="MF001304">
    <property type="protein sequence ID" value="AST09211.1"/>
    <property type="molecule type" value="Genomic_DNA"/>
</dbReference>
<protein>
    <recommendedName>
        <fullName evidence="3">Interleukin-18-binding protein</fullName>
    </recommendedName>
</protein>